<organism evidence="5 6">
    <name type="scientific">Ilumatobacter coccineus (strain NBRC 103263 / KCTC 29153 / YM16-304)</name>
    <dbReference type="NCBI Taxonomy" id="1313172"/>
    <lineage>
        <taxon>Bacteria</taxon>
        <taxon>Bacillati</taxon>
        <taxon>Actinomycetota</taxon>
        <taxon>Acidimicrobiia</taxon>
        <taxon>Acidimicrobiales</taxon>
        <taxon>Ilumatobacteraceae</taxon>
        <taxon>Ilumatobacter</taxon>
    </lineage>
</organism>
<dbReference type="OrthoDB" id="255603at2"/>
<feature type="signal peptide" evidence="3">
    <location>
        <begin position="1"/>
        <end position="24"/>
    </location>
</feature>
<dbReference type="EMBL" id="AP012057">
    <property type="protein sequence ID" value="BAN03129.1"/>
    <property type="molecule type" value="Genomic_DNA"/>
</dbReference>
<keyword evidence="6" id="KW-1185">Reference proteome</keyword>
<dbReference type="KEGG" id="aym:YM304_28150"/>
<dbReference type="Gene3D" id="3.40.50.1820">
    <property type="entry name" value="alpha/beta hydrolase"/>
    <property type="match status" value="1"/>
</dbReference>
<name>A0A6C7ED71_ILUCY</name>
<dbReference type="PANTHER" id="PTHR48081">
    <property type="entry name" value="AB HYDROLASE SUPERFAMILY PROTEIN C4A8.06C"/>
    <property type="match status" value="1"/>
</dbReference>
<sequence length="294" mass="30745">MRSRRRAIAVTLAAAFVAAGCSGSGDTASDARSLTRGPERIDYGDHPDTYGELWLPIDDDGPDPEGVPVVVLIHGGFWRDGFALDLMDPLVPSLLDEGFAVWNIEYRRVGAGGGYPQTFVDAAAAIDVLADLPERFDGVLDLGDVATVGHSAGGHLAVWLASRRLLPVGVPGVDPEVIPETAVSQAGVLDLIGCVDEGIGGTACTDLVGALPGDDPVRYAQTSPAELQPIEAEVIAVHGADDRIVPVSQSETYVERATAAGSTARLVVVDGADHFSNLDPTHPAWRAVIDALTR</sequence>
<evidence type="ECO:0000256" key="1">
    <source>
        <dbReference type="ARBA" id="ARBA00022801"/>
    </source>
</evidence>
<reference evidence="5 6" key="1">
    <citation type="journal article" date="2013" name="Int. J. Syst. Evol. Microbiol.">
        <title>Ilumatobacter nonamiense sp. nov. and Ilumatobacter coccineum sp. nov., isolated from seashore sand.</title>
        <authorList>
            <person name="Matsumoto A."/>
            <person name="Kasai H."/>
            <person name="Matsuo Y."/>
            <person name="Shizuri Y."/>
            <person name="Ichikawa N."/>
            <person name="Fujita N."/>
            <person name="Omura S."/>
            <person name="Takahashi Y."/>
        </authorList>
    </citation>
    <scope>NUCLEOTIDE SEQUENCE [LARGE SCALE GENOMIC DNA]</scope>
    <source>
        <strain evidence="6">NBRC 103263 / KCTC 29153 / YM16-304</strain>
    </source>
</reference>
<feature type="chain" id="PRO_5025387277" description="BD-FAE-like domain-containing protein" evidence="3">
    <location>
        <begin position="25"/>
        <end position="294"/>
    </location>
</feature>
<evidence type="ECO:0000259" key="4">
    <source>
        <dbReference type="Pfam" id="PF20434"/>
    </source>
</evidence>
<gene>
    <name evidence="5" type="ORF">YM304_28150</name>
</gene>
<dbReference type="AlphaFoldDB" id="A0A6C7ED71"/>
<evidence type="ECO:0000313" key="5">
    <source>
        <dbReference type="EMBL" id="BAN03129.1"/>
    </source>
</evidence>
<dbReference type="InterPro" id="IPR049492">
    <property type="entry name" value="BD-FAE-like_dom"/>
</dbReference>
<evidence type="ECO:0000256" key="3">
    <source>
        <dbReference type="SAM" id="SignalP"/>
    </source>
</evidence>
<protein>
    <recommendedName>
        <fullName evidence="4">BD-FAE-like domain-containing protein</fullName>
    </recommendedName>
</protein>
<dbReference type="RefSeq" id="WP_015442376.1">
    <property type="nucleotide sequence ID" value="NC_020520.1"/>
</dbReference>
<feature type="region of interest" description="Disordered" evidence="2">
    <location>
        <begin position="21"/>
        <end position="41"/>
    </location>
</feature>
<accession>A0A6C7ED71</accession>
<keyword evidence="3" id="KW-0732">Signal</keyword>
<dbReference type="SUPFAM" id="SSF53474">
    <property type="entry name" value="alpha/beta-Hydrolases"/>
    <property type="match status" value="1"/>
</dbReference>
<dbReference type="InterPro" id="IPR050300">
    <property type="entry name" value="GDXG_lipolytic_enzyme"/>
</dbReference>
<proteinExistence type="predicted"/>
<dbReference type="Pfam" id="PF20434">
    <property type="entry name" value="BD-FAE"/>
    <property type="match status" value="1"/>
</dbReference>
<dbReference type="Proteomes" id="UP000011863">
    <property type="component" value="Chromosome"/>
</dbReference>
<keyword evidence="1" id="KW-0378">Hydrolase</keyword>
<evidence type="ECO:0000313" key="6">
    <source>
        <dbReference type="Proteomes" id="UP000011863"/>
    </source>
</evidence>
<dbReference type="InterPro" id="IPR029058">
    <property type="entry name" value="AB_hydrolase_fold"/>
</dbReference>
<dbReference type="GO" id="GO:0016787">
    <property type="term" value="F:hydrolase activity"/>
    <property type="evidence" value="ECO:0007669"/>
    <property type="project" value="UniProtKB-KW"/>
</dbReference>
<feature type="domain" description="BD-FAE-like" evidence="4">
    <location>
        <begin position="66"/>
        <end position="253"/>
    </location>
</feature>
<dbReference type="PROSITE" id="PS51257">
    <property type="entry name" value="PROKAR_LIPOPROTEIN"/>
    <property type="match status" value="1"/>
</dbReference>
<evidence type="ECO:0000256" key="2">
    <source>
        <dbReference type="SAM" id="MobiDB-lite"/>
    </source>
</evidence>
<dbReference type="PANTHER" id="PTHR48081:SF33">
    <property type="entry name" value="KYNURENINE FORMAMIDASE"/>
    <property type="match status" value="1"/>
</dbReference>